<dbReference type="GO" id="GO:0008233">
    <property type="term" value="F:peptidase activity"/>
    <property type="evidence" value="ECO:0007669"/>
    <property type="project" value="UniProtKB-KW"/>
</dbReference>
<protein>
    <submittedName>
        <fullName evidence="4">Protease stability complex PrcB-like protein</fullName>
    </submittedName>
</protein>
<accession>A0A2T6BQD3</accession>
<dbReference type="Pfam" id="PF14343">
    <property type="entry name" value="PrcB_C"/>
    <property type="match status" value="1"/>
</dbReference>
<feature type="domain" description="PrcB C-terminal" evidence="3">
    <location>
        <begin position="85"/>
        <end position="142"/>
    </location>
</feature>
<keyword evidence="5" id="KW-1185">Reference proteome</keyword>
<dbReference type="Proteomes" id="UP000244240">
    <property type="component" value="Unassembled WGS sequence"/>
</dbReference>
<dbReference type="RefSeq" id="WP_108024623.1">
    <property type="nucleotide sequence ID" value="NZ_QBKR01000017.1"/>
</dbReference>
<evidence type="ECO:0000259" key="3">
    <source>
        <dbReference type="Pfam" id="PF14343"/>
    </source>
</evidence>
<sequence>MRKWKVALFMLLMVSLIGSGGCGSPDASDDSKGGASNFEKQTLSFQQESPKQLPEKVKKEQAEVMKESADSGKSSLTEVRAGDRTYLILSLGQRPTGGYSIRVNEVVKKGDTIRVVAEEVPPAKGSFTTQALTKPTVVISVKSPDEKVRFRYQIKEPDTEQQLPPADDPDVKS</sequence>
<comment type="caution">
    <text evidence="4">The sequence shown here is derived from an EMBL/GenBank/DDBJ whole genome shotgun (WGS) entry which is preliminary data.</text>
</comment>
<evidence type="ECO:0000313" key="5">
    <source>
        <dbReference type="Proteomes" id="UP000244240"/>
    </source>
</evidence>
<gene>
    <name evidence="4" type="ORF">C8P63_11748</name>
</gene>
<feature type="compositionally biased region" description="Polar residues" evidence="1">
    <location>
        <begin position="38"/>
        <end position="50"/>
    </location>
</feature>
<organism evidence="4 5">
    <name type="scientific">Melghirimyces profundicolus</name>
    <dbReference type="NCBI Taxonomy" id="1242148"/>
    <lineage>
        <taxon>Bacteria</taxon>
        <taxon>Bacillati</taxon>
        <taxon>Bacillota</taxon>
        <taxon>Bacilli</taxon>
        <taxon>Bacillales</taxon>
        <taxon>Thermoactinomycetaceae</taxon>
        <taxon>Melghirimyces</taxon>
    </lineage>
</organism>
<dbReference type="InterPro" id="IPR025748">
    <property type="entry name" value="PrcB_C_dom"/>
</dbReference>
<feature type="chain" id="PRO_5038355665" evidence="2">
    <location>
        <begin position="21"/>
        <end position="173"/>
    </location>
</feature>
<dbReference type="GO" id="GO:0006508">
    <property type="term" value="P:proteolysis"/>
    <property type="evidence" value="ECO:0007669"/>
    <property type="project" value="UniProtKB-KW"/>
</dbReference>
<feature type="signal peptide" evidence="2">
    <location>
        <begin position="1"/>
        <end position="20"/>
    </location>
</feature>
<evidence type="ECO:0000256" key="2">
    <source>
        <dbReference type="SAM" id="SignalP"/>
    </source>
</evidence>
<keyword evidence="2" id="KW-0732">Signal</keyword>
<dbReference type="EMBL" id="QBKR01000017">
    <property type="protein sequence ID" value="PTX58301.1"/>
    <property type="molecule type" value="Genomic_DNA"/>
</dbReference>
<keyword evidence="4" id="KW-0378">Hydrolase</keyword>
<feature type="region of interest" description="Disordered" evidence="1">
    <location>
        <begin position="23"/>
        <end position="76"/>
    </location>
</feature>
<proteinExistence type="predicted"/>
<name>A0A2T6BQD3_9BACL</name>
<feature type="region of interest" description="Disordered" evidence="1">
    <location>
        <begin position="153"/>
        <end position="173"/>
    </location>
</feature>
<dbReference type="PROSITE" id="PS51257">
    <property type="entry name" value="PROKAR_LIPOPROTEIN"/>
    <property type="match status" value="1"/>
</dbReference>
<evidence type="ECO:0000313" key="4">
    <source>
        <dbReference type="EMBL" id="PTX58301.1"/>
    </source>
</evidence>
<feature type="compositionally biased region" description="Basic and acidic residues" evidence="1">
    <location>
        <begin position="53"/>
        <end position="70"/>
    </location>
</feature>
<keyword evidence="4" id="KW-0645">Protease</keyword>
<dbReference type="AlphaFoldDB" id="A0A2T6BQD3"/>
<dbReference type="OrthoDB" id="2476445at2"/>
<reference evidence="4 5" key="1">
    <citation type="submission" date="2018-04" db="EMBL/GenBank/DDBJ databases">
        <title>Genomic Encyclopedia of Archaeal and Bacterial Type Strains, Phase II (KMG-II): from individual species to whole genera.</title>
        <authorList>
            <person name="Goeker M."/>
        </authorList>
    </citation>
    <scope>NUCLEOTIDE SEQUENCE [LARGE SCALE GENOMIC DNA]</scope>
    <source>
        <strain evidence="4 5">DSM 45787</strain>
    </source>
</reference>
<evidence type="ECO:0000256" key="1">
    <source>
        <dbReference type="SAM" id="MobiDB-lite"/>
    </source>
</evidence>